<evidence type="ECO:0000313" key="1">
    <source>
        <dbReference type="EMBL" id="SDE20542.1"/>
    </source>
</evidence>
<evidence type="ECO:0000313" key="2">
    <source>
        <dbReference type="Proteomes" id="UP000198748"/>
    </source>
</evidence>
<dbReference type="AlphaFoldDB" id="A0A1G7B0R4"/>
<gene>
    <name evidence="1" type="ORF">SAMN04487996_10436</name>
</gene>
<dbReference type="Pfam" id="PF20459">
    <property type="entry name" value="DUF6712"/>
    <property type="match status" value="2"/>
</dbReference>
<reference evidence="2" key="1">
    <citation type="submission" date="2016-10" db="EMBL/GenBank/DDBJ databases">
        <authorList>
            <person name="Varghese N."/>
            <person name="Submissions S."/>
        </authorList>
    </citation>
    <scope>NUCLEOTIDE SEQUENCE [LARGE SCALE GENOMIC DNA]</scope>
    <source>
        <strain evidence="2">DSM 25329</strain>
    </source>
</reference>
<dbReference type="STRING" id="659014.SAMN04487996_10436"/>
<proteinExistence type="predicted"/>
<name>A0A1G7B0R4_9BACT</name>
<dbReference type="EMBL" id="FNAN01000004">
    <property type="protein sequence ID" value="SDE20542.1"/>
    <property type="molecule type" value="Genomic_DNA"/>
</dbReference>
<dbReference type="Proteomes" id="UP000198748">
    <property type="component" value="Unassembled WGS sequence"/>
</dbReference>
<organism evidence="1 2">
    <name type="scientific">Dyadobacter soli</name>
    <dbReference type="NCBI Taxonomy" id="659014"/>
    <lineage>
        <taxon>Bacteria</taxon>
        <taxon>Pseudomonadati</taxon>
        <taxon>Bacteroidota</taxon>
        <taxon>Cytophagia</taxon>
        <taxon>Cytophagales</taxon>
        <taxon>Spirosomataceae</taxon>
        <taxon>Dyadobacter</taxon>
    </lineage>
</organism>
<dbReference type="InterPro" id="IPR046558">
    <property type="entry name" value="DUF6712"/>
</dbReference>
<keyword evidence="2" id="KW-1185">Reference proteome</keyword>
<protein>
    <submittedName>
        <fullName evidence="1">Uncharacterized protein</fullName>
    </submittedName>
</protein>
<accession>A0A1G7B0R4</accession>
<sequence length="256" mass="29004">MSDKLESLAEHIRAAAAPLAMWYHSQIGGVTTDDSGMYKHKQTDRWNLSDSEQKKLENAYLSDGLDQLDYLIDFLERNLDDYPEYRDSHARKEETYSLVPSAAVLGSVHKLIYKRVTFDAMREALRFHETGRIQPVMQDYYDNLLGKSEDELDESDKELRTLARRALIYMATARAMLTRTVKLTAAGIEVIVSQYTVTEAENKRIEASAKQYEQSGESELAALVKELNKLAPEGYIPPAARPAPVGDDEPRGFAFF</sequence>